<reference evidence="14 15" key="1">
    <citation type="submission" date="2019-04" db="EMBL/GenBank/DDBJ databases">
        <title>Lampropedia sp YIM MLB12 draf genome.</title>
        <authorList>
            <person name="Wang Y.-X."/>
        </authorList>
    </citation>
    <scope>NUCLEOTIDE SEQUENCE [LARGE SCALE GENOMIC DNA]</scope>
    <source>
        <strain evidence="14 15">YIM MLB12</strain>
    </source>
</reference>
<comment type="cofactor">
    <cofactor evidence="1">
        <name>Mg(2+)</name>
        <dbReference type="ChEBI" id="CHEBI:18420"/>
    </cofactor>
</comment>
<evidence type="ECO:0000259" key="13">
    <source>
        <dbReference type="Pfam" id="PF12627"/>
    </source>
</evidence>
<protein>
    <submittedName>
        <fullName evidence="14">Multifunctional CCA addition/repair protein</fullName>
        <ecNumber evidence="14">2.7.7.72</ecNumber>
        <ecNumber evidence="14">3.1.3.-</ecNumber>
        <ecNumber evidence="14">3.1.4.-</ecNumber>
    </submittedName>
</protein>
<dbReference type="EC" id="3.1.3.-" evidence="14"/>
<evidence type="ECO:0000256" key="5">
    <source>
        <dbReference type="ARBA" id="ARBA00022723"/>
    </source>
</evidence>
<evidence type="ECO:0000256" key="3">
    <source>
        <dbReference type="ARBA" id="ARBA00022694"/>
    </source>
</evidence>
<organism evidence="14 15">
    <name type="scientific">Lampropedia aestuarii</name>
    <dbReference type="NCBI Taxonomy" id="2562762"/>
    <lineage>
        <taxon>Bacteria</taxon>
        <taxon>Pseudomonadati</taxon>
        <taxon>Pseudomonadota</taxon>
        <taxon>Betaproteobacteria</taxon>
        <taxon>Burkholderiales</taxon>
        <taxon>Comamonadaceae</taxon>
        <taxon>Lampropedia</taxon>
    </lineage>
</organism>
<dbReference type="Proteomes" id="UP000306236">
    <property type="component" value="Unassembled WGS sequence"/>
</dbReference>
<dbReference type="Gene3D" id="3.30.460.10">
    <property type="entry name" value="Beta Polymerase, domain 2"/>
    <property type="match status" value="1"/>
</dbReference>
<comment type="caution">
    <text evidence="14">The sequence shown here is derived from an EMBL/GenBank/DDBJ whole genome shotgun (WGS) entry which is preliminary data.</text>
</comment>
<evidence type="ECO:0000256" key="1">
    <source>
        <dbReference type="ARBA" id="ARBA00001946"/>
    </source>
</evidence>
<keyword evidence="8" id="KW-0067">ATP-binding</keyword>
<keyword evidence="6" id="KW-0547">Nucleotide-binding</keyword>
<evidence type="ECO:0000256" key="10">
    <source>
        <dbReference type="ARBA" id="ARBA00022884"/>
    </source>
</evidence>
<keyword evidence="9" id="KW-0460">Magnesium</keyword>
<dbReference type="PANTHER" id="PTHR47545">
    <property type="entry name" value="MULTIFUNCTIONAL CCA PROTEIN"/>
    <property type="match status" value="1"/>
</dbReference>
<evidence type="ECO:0000256" key="2">
    <source>
        <dbReference type="ARBA" id="ARBA00022679"/>
    </source>
</evidence>
<feature type="domain" description="Poly A polymerase head" evidence="12">
    <location>
        <begin position="3"/>
        <end position="126"/>
    </location>
</feature>
<keyword evidence="14" id="KW-0378">Hydrolase</keyword>
<dbReference type="RefSeq" id="WP_136404871.1">
    <property type="nucleotide sequence ID" value="NZ_SSWX01000001.1"/>
</dbReference>
<dbReference type="InterPro" id="IPR002646">
    <property type="entry name" value="PolA_pol_head_dom"/>
</dbReference>
<name>A0A4V3YXV4_9BURK</name>
<dbReference type="GO" id="GO:0046872">
    <property type="term" value="F:metal ion binding"/>
    <property type="evidence" value="ECO:0007669"/>
    <property type="project" value="UniProtKB-KW"/>
</dbReference>
<dbReference type="Pfam" id="PF01743">
    <property type="entry name" value="PolyA_pol"/>
    <property type="match status" value="1"/>
</dbReference>
<dbReference type="InterPro" id="IPR032828">
    <property type="entry name" value="PolyA_RNA-bd"/>
</dbReference>
<dbReference type="EC" id="2.7.7.72" evidence="14"/>
<evidence type="ECO:0000256" key="6">
    <source>
        <dbReference type="ARBA" id="ARBA00022741"/>
    </source>
</evidence>
<evidence type="ECO:0000256" key="8">
    <source>
        <dbReference type="ARBA" id="ARBA00022840"/>
    </source>
</evidence>
<dbReference type="GO" id="GO:0003723">
    <property type="term" value="F:RNA binding"/>
    <property type="evidence" value="ECO:0007669"/>
    <property type="project" value="UniProtKB-KW"/>
</dbReference>
<evidence type="ECO:0000256" key="9">
    <source>
        <dbReference type="ARBA" id="ARBA00022842"/>
    </source>
</evidence>
<dbReference type="EC" id="3.1.4.-" evidence="14"/>
<keyword evidence="10 11" id="KW-0694">RNA-binding</keyword>
<accession>A0A4V3YXV4</accession>
<keyword evidence="15" id="KW-1185">Reference proteome</keyword>
<evidence type="ECO:0000313" key="14">
    <source>
        <dbReference type="EMBL" id="THJ36612.1"/>
    </source>
</evidence>
<feature type="domain" description="tRNA nucleotidyltransferase/poly(A) polymerase RNA and SrmB- binding" evidence="13">
    <location>
        <begin position="152"/>
        <end position="214"/>
    </location>
</feature>
<keyword evidence="2 11" id="KW-0808">Transferase</keyword>
<dbReference type="EMBL" id="SSWX01000001">
    <property type="protein sequence ID" value="THJ36612.1"/>
    <property type="molecule type" value="Genomic_DNA"/>
</dbReference>
<dbReference type="OrthoDB" id="9805698at2"/>
<comment type="similarity">
    <text evidence="11">Belongs to the tRNA nucleotidyltransferase/poly(A) polymerase family.</text>
</comment>
<dbReference type="AlphaFoldDB" id="A0A4V3YXV4"/>
<keyword evidence="5" id="KW-0479">Metal-binding</keyword>
<keyword evidence="3" id="KW-0819">tRNA processing</keyword>
<dbReference type="PANTHER" id="PTHR47545:SF1">
    <property type="entry name" value="MULTIFUNCTIONAL CCA PROTEIN"/>
    <property type="match status" value="1"/>
</dbReference>
<evidence type="ECO:0000256" key="11">
    <source>
        <dbReference type="RuleBase" id="RU003953"/>
    </source>
</evidence>
<dbReference type="SUPFAM" id="SSF81891">
    <property type="entry name" value="Poly A polymerase C-terminal region-like"/>
    <property type="match status" value="1"/>
</dbReference>
<dbReference type="SUPFAM" id="SSF81301">
    <property type="entry name" value="Nucleotidyltransferase"/>
    <property type="match status" value="1"/>
</dbReference>
<evidence type="ECO:0000256" key="4">
    <source>
        <dbReference type="ARBA" id="ARBA00022695"/>
    </source>
</evidence>
<evidence type="ECO:0000259" key="12">
    <source>
        <dbReference type="Pfam" id="PF01743"/>
    </source>
</evidence>
<dbReference type="GO" id="GO:0016787">
    <property type="term" value="F:hydrolase activity"/>
    <property type="evidence" value="ECO:0007669"/>
    <property type="project" value="UniProtKB-KW"/>
</dbReference>
<dbReference type="InterPro" id="IPR050124">
    <property type="entry name" value="tRNA_CCA-adding_enzyme"/>
</dbReference>
<dbReference type="InterPro" id="IPR043519">
    <property type="entry name" value="NT_sf"/>
</dbReference>
<dbReference type="GO" id="GO:0005524">
    <property type="term" value="F:ATP binding"/>
    <property type="evidence" value="ECO:0007669"/>
    <property type="project" value="UniProtKB-KW"/>
</dbReference>
<dbReference type="PIRSF" id="PIRSF000813">
    <property type="entry name" value="CCA_bact"/>
    <property type="match status" value="1"/>
</dbReference>
<dbReference type="Gene3D" id="1.10.3090.10">
    <property type="entry name" value="cca-adding enzyme, domain 2"/>
    <property type="match status" value="1"/>
</dbReference>
<dbReference type="GO" id="GO:0042245">
    <property type="term" value="P:RNA repair"/>
    <property type="evidence" value="ECO:0007669"/>
    <property type="project" value="UniProtKB-KW"/>
</dbReference>
<sequence length="421" mass="46102">MAVYMVGGAVRDQLLGVPVHDRDWVVVGACPAVMEAHGFTPVGKDFPVFLHPQTHEEYALARTERKSGHGYKGFTVYADQAVTIEEDLARRDLTINAIALRTLADGSQQWVDPYDGRGDVQRKVLRHVTEAFAEDPLRILRIARFAARFTAFEVAPETMALMQAMVQAGEAAHLVPERVWQELAKGLMERAPTRMFDVLRHCGALAVVLPEIDNLWHIDADAGADAGASAGMRSMHRLATAAQAGLSLAERWAVLAVDVGRYARNDHVAASAHTNAKCRKQAALHALAERLRVPSDIRDLSVLVAEEGPGIICLPAHLDAGEVLHLLERCDAFRRPERFEQILTACQWLDADCASTAKHAKIQTTLARLRASLQVAQQVPTAAIAQKAFEQGLKGDKIGECIQQARTEAIAQYLALEAKQT</sequence>
<evidence type="ECO:0000256" key="7">
    <source>
        <dbReference type="ARBA" id="ARBA00022800"/>
    </source>
</evidence>
<keyword evidence="4 14" id="KW-0548">Nucleotidyltransferase</keyword>
<gene>
    <name evidence="14" type="ORF">E8K88_01295</name>
</gene>
<dbReference type="InterPro" id="IPR012006">
    <property type="entry name" value="CCA_bact"/>
</dbReference>
<dbReference type="NCBIfam" id="NF008137">
    <property type="entry name" value="PRK10885.1"/>
    <property type="match status" value="1"/>
</dbReference>
<dbReference type="GO" id="GO:0004810">
    <property type="term" value="F:CCA tRNA nucleotidyltransferase activity"/>
    <property type="evidence" value="ECO:0007669"/>
    <property type="project" value="UniProtKB-EC"/>
</dbReference>
<dbReference type="Pfam" id="PF12627">
    <property type="entry name" value="PolyA_pol_RNAbd"/>
    <property type="match status" value="1"/>
</dbReference>
<proteinExistence type="inferred from homology"/>
<dbReference type="GO" id="GO:0001680">
    <property type="term" value="P:tRNA 3'-terminal CCA addition"/>
    <property type="evidence" value="ECO:0007669"/>
    <property type="project" value="InterPro"/>
</dbReference>
<dbReference type="CDD" id="cd05398">
    <property type="entry name" value="NT_ClassII-CCAase"/>
    <property type="match status" value="1"/>
</dbReference>
<keyword evidence="7" id="KW-0692">RNA repair</keyword>
<evidence type="ECO:0000313" key="15">
    <source>
        <dbReference type="Proteomes" id="UP000306236"/>
    </source>
</evidence>